<evidence type="ECO:0000313" key="18">
    <source>
        <dbReference type="Proteomes" id="UP000184322"/>
    </source>
</evidence>
<dbReference type="STRING" id="48003.BLA55_00485"/>
<comment type="cofactor">
    <cofactor evidence="15">
        <name>Mg(2+)</name>
        <dbReference type="ChEBI" id="CHEBI:18420"/>
    </cofactor>
    <text evidence="15">Binds 1 Mg(2+) ion per subunit. The magnesium is bound as Mg-PRPP.</text>
</comment>
<keyword evidence="7 15" id="KW-0547">Nucleotide-binding</keyword>
<evidence type="ECO:0000256" key="13">
    <source>
        <dbReference type="ARBA" id="ARBA00072146"/>
    </source>
</evidence>
<keyword evidence="6 15" id="KW-0808">Transferase</keyword>
<evidence type="ECO:0000256" key="11">
    <source>
        <dbReference type="ARBA" id="ARBA00052919"/>
    </source>
</evidence>
<evidence type="ECO:0000313" key="17">
    <source>
        <dbReference type="EMBL" id="APJ38170.1"/>
    </source>
</evidence>
<sequence>MLKVIEHPLISIKLTYMRDKNANHSRFRRNLNEIASLMVYEILRDYETKPKKVVTPLEKEHVGFDFNKEIVIVPILRAGLGMLDGLLSLVPEARVGHIGVYRDETTHQPHQYFYKMPDVPKDSHILVVDPMLATGGSAVDAINLLKKDGFTNIQLCCLVGVREGVNFVEKNFGKDFPIFLANLDEKLNVNKYIEPGLGDAGDRIFGTK</sequence>
<evidence type="ECO:0000256" key="3">
    <source>
        <dbReference type="ARBA" id="ARBA00011894"/>
    </source>
</evidence>
<dbReference type="GO" id="GO:0004845">
    <property type="term" value="F:uracil phosphoribosyltransferase activity"/>
    <property type="evidence" value="ECO:0007669"/>
    <property type="project" value="UniProtKB-UniRule"/>
</dbReference>
<keyword evidence="18" id="KW-1185">Reference proteome</keyword>
<dbReference type="KEGG" id="mpul:BLA55_00485"/>
<dbReference type="InterPro" id="IPR029057">
    <property type="entry name" value="PRTase-like"/>
</dbReference>
<dbReference type="EC" id="2.4.2.9" evidence="3 15"/>
<reference evidence="18" key="1">
    <citation type="submission" date="2016-10" db="EMBL/GenBank/DDBJ databases">
        <authorList>
            <person name="Beylefeld A."/>
            <person name="Abolnik C."/>
        </authorList>
    </citation>
    <scope>NUCLEOTIDE SEQUENCE [LARGE SCALE GENOMIC DNA]</scope>
    <source>
        <strain evidence="18">B359_6</strain>
    </source>
</reference>
<evidence type="ECO:0000256" key="8">
    <source>
        <dbReference type="ARBA" id="ARBA00022842"/>
    </source>
</evidence>
<keyword evidence="4 15" id="KW-0021">Allosteric enzyme</keyword>
<dbReference type="InterPro" id="IPR034332">
    <property type="entry name" value="Upp_B"/>
</dbReference>
<dbReference type="NCBIfam" id="TIGR01091">
    <property type="entry name" value="upp"/>
    <property type="match status" value="1"/>
</dbReference>
<dbReference type="InterPro" id="IPR050054">
    <property type="entry name" value="UPRTase/APRTase"/>
</dbReference>
<feature type="binding site" evidence="15">
    <location>
        <begin position="198"/>
        <end position="200"/>
    </location>
    <ligand>
        <name>uracil</name>
        <dbReference type="ChEBI" id="CHEBI:17568"/>
    </ligand>
</feature>
<dbReference type="RefSeq" id="WP_073372175.1">
    <property type="nucleotide sequence ID" value="NZ_CP017813.1"/>
</dbReference>
<dbReference type="Pfam" id="PF14681">
    <property type="entry name" value="UPRTase"/>
    <property type="match status" value="1"/>
</dbReference>
<evidence type="ECO:0000256" key="10">
    <source>
        <dbReference type="ARBA" id="ARBA00031082"/>
    </source>
</evidence>
<evidence type="ECO:0000256" key="2">
    <source>
        <dbReference type="ARBA" id="ARBA00009516"/>
    </source>
</evidence>
<feature type="binding site" evidence="15">
    <location>
        <position position="77"/>
    </location>
    <ligand>
        <name>5-phospho-alpha-D-ribose 1-diphosphate</name>
        <dbReference type="ChEBI" id="CHEBI:58017"/>
    </ligand>
</feature>
<dbReference type="OrthoDB" id="9781675at2"/>
<dbReference type="CDD" id="cd06223">
    <property type="entry name" value="PRTases_typeI"/>
    <property type="match status" value="1"/>
</dbReference>
<dbReference type="HAMAP" id="MF_01218_B">
    <property type="entry name" value="Upp_B"/>
    <property type="match status" value="1"/>
</dbReference>
<feature type="binding site" evidence="15">
    <location>
        <position position="193"/>
    </location>
    <ligand>
        <name>uracil</name>
        <dbReference type="ChEBI" id="CHEBI:17568"/>
    </ligand>
</feature>
<feature type="domain" description="Phosphoribosyltransferase" evidence="16">
    <location>
        <begin position="4"/>
        <end position="207"/>
    </location>
</feature>
<comment type="similarity">
    <text evidence="2 15">Belongs to the UPRTase family.</text>
</comment>
<dbReference type="InterPro" id="IPR005765">
    <property type="entry name" value="UPRT"/>
</dbReference>
<dbReference type="GO" id="GO:0006223">
    <property type="term" value="P:uracil salvage"/>
    <property type="evidence" value="ECO:0007669"/>
    <property type="project" value="InterPro"/>
</dbReference>
<comment type="activity regulation">
    <text evidence="15">Allosterically activated by GTP.</text>
</comment>
<protein>
    <recommendedName>
        <fullName evidence="13 15">Uracil phosphoribosyltransferase</fullName>
        <ecNumber evidence="3 15">2.4.2.9</ecNumber>
    </recommendedName>
    <alternativeName>
        <fullName evidence="10 15">UMP pyrophosphorylase</fullName>
    </alternativeName>
    <alternativeName>
        <fullName evidence="14 15">UPRTase</fullName>
    </alternativeName>
</protein>
<feature type="binding site" evidence="15">
    <location>
        <position position="102"/>
    </location>
    <ligand>
        <name>5-phospho-alpha-D-ribose 1-diphosphate</name>
        <dbReference type="ChEBI" id="CHEBI:58017"/>
    </ligand>
</feature>
<dbReference type="Proteomes" id="UP000184322">
    <property type="component" value="Chromosome"/>
</dbReference>
<evidence type="ECO:0000256" key="1">
    <source>
        <dbReference type="ARBA" id="ARBA00005180"/>
    </source>
</evidence>
<dbReference type="GO" id="GO:0000287">
    <property type="term" value="F:magnesium ion binding"/>
    <property type="evidence" value="ECO:0007669"/>
    <property type="project" value="UniProtKB-UniRule"/>
</dbReference>
<evidence type="ECO:0000259" key="16">
    <source>
        <dbReference type="Pfam" id="PF14681"/>
    </source>
</evidence>
<dbReference type="PANTHER" id="PTHR32315">
    <property type="entry name" value="ADENINE PHOSPHORIBOSYLTRANSFERASE"/>
    <property type="match status" value="1"/>
</dbReference>
<dbReference type="SUPFAM" id="SSF53271">
    <property type="entry name" value="PRTase-like"/>
    <property type="match status" value="1"/>
</dbReference>
<evidence type="ECO:0000256" key="7">
    <source>
        <dbReference type="ARBA" id="ARBA00022741"/>
    </source>
</evidence>
<dbReference type="EMBL" id="CP017813">
    <property type="protein sequence ID" value="APJ38170.1"/>
    <property type="molecule type" value="Genomic_DNA"/>
</dbReference>
<organism evidence="17 18">
    <name type="scientific">Mycoplasmopsis pullorum</name>
    <dbReference type="NCBI Taxonomy" id="48003"/>
    <lineage>
        <taxon>Bacteria</taxon>
        <taxon>Bacillati</taxon>
        <taxon>Mycoplasmatota</taxon>
        <taxon>Mycoplasmoidales</taxon>
        <taxon>Metamycoplasmataceae</taxon>
        <taxon>Mycoplasmopsis</taxon>
    </lineage>
</organism>
<evidence type="ECO:0000256" key="4">
    <source>
        <dbReference type="ARBA" id="ARBA00022533"/>
    </source>
</evidence>
<comment type="function">
    <text evidence="12 15">Catalyzes the conversion of uracil and 5-phospho-alpha-D-ribose 1-diphosphate (PRPP) to UMP and diphosphate.</text>
</comment>
<dbReference type="NCBIfam" id="NF001097">
    <property type="entry name" value="PRK00129.1"/>
    <property type="match status" value="1"/>
</dbReference>
<dbReference type="Gene3D" id="3.40.50.2020">
    <property type="match status" value="1"/>
</dbReference>
<accession>A0A1L4FRD0</accession>
<dbReference type="FunFam" id="3.40.50.2020:FF:000003">
    <property type="entry name" value="Uracil phosphoribosyltransferase"/>
    <property type="match status" value="1"/>
</dbReference>
<dbReference type="GO" id="GO:0005737">
    <property type="term" value="C:cytoplasm"/>
    <property type="evidence" value="ECO:0007669"/>
    <property type="project" value="UniProtKB-ARBA"/>
</dbReference>
<keyword evidence="8 15" id="KW-0460">Magnesium</keyword>
<evidence type="ECO:0000256" key="9">
    <source>
        <dbReference type="ARBA" id="ARBA00023134"/>
    </source>
</evidence>
<comment type="catalytic activity">
    <reaction evidence="11 15">
        <text>UMP + diphosphate = 5-phospho-alpha-D-ribose 1-diphosphate + uracil</text>
        <dbReference type="Rhea" id="RHEA:13017"/>
        <dbReference type="ChEBI" id="CHEBI:17568"/>
        <dbReference type="ChEBI" id="CHEBI:33019"/>
        <dbReference type="ChEBI" id="CHEBI:57865"/>
        <dbReference type="ChEBI" id="CHEBI:58017"/>
        <dbReference type="EC" id="2.4.2.9"/>
    </reaction>
</comment>
<gene>
    <name evidence="15" type="primary">upp</name>
    <name evidence="17" type="ORF">BLA55_00485</name>
</gene>
<keyword evidence="9 15" id="KW-0342">GTP-binding</keyword>
<dbReference type="UniPathway" id="UPA00574">
    <property type="reaction ID" value="UER00636"/>
</dbReference>
<comment type="pathway">
    <text evidence="1 15">Pyrimidine metabolism; UMP biosynthesis via salvage pathway; UMP from uracil: step 1/1.</text>
</comment>
<name>A0A1L4FRD0_9BACT</name>
<keyword evidence="5 15" id="KW-0328">Glycosyltransferase</keyword>
<feature type="binding site" evidence="15">
    <location>
        <position position="199"/>
    </location>
    <ligand>
        <name>5-phospho-alpha-D-ribose 1-diphosphate</name>
        <dbReference type="ChEBI" id="CHEBI:58017"/>
    </ligand>
</feature>
<evidence type="ECO:0000256" key="15">
    <source>
        <dbReference type="HAMAP-Rule" id="MF_01218"/>
    </source>
</evidence>
<dbReference type="GO" id="GO:0044206">
    <property type="term" value="P:UMP salvage"/>
    <property type="evidence" value="ECO:0007669"/>
    <property type="project" value="UniProtKB-UniRule"/>
</dbReference>
<evidence type="ECO:0000256" key="5">
    <source>
        <dbReference type="ARBA" id="ARBA00022676"/>
    </source>
</evidence>
<proteinExistence type="inferred from homology"/>
<dbReference type="AlphaFoldDB" id="A0A1L4FRD0"/>
<evidence type="ECO:0000256" key="14">
    <source>
        <dbReference type="ARBA" id="ARBA00079807"/>
    </source>
</evidence>
<evidence type="ECO:0000256" key="12">
    <source>
        <dbReference type="ARBA" id="ARBA00056901"/>
    </source>
</evidence>
<evidence type="ECO:0000256" key="6">
    <source>
        <dbReference type="ARBA" id="ARBA00022679"/>
    </source>
</evidence>
<dbReference type="InterPro" id="IPR000836">
    <property type="entry name" value="PRTase_dom"/>
</dbReference>
<dbReference type="PANTHER" id="PTHR32315:SF4">
    <property type="entry name" value="URACIL PHOSPHORIBOSYLTRANSFERASE, CHLOROPLASTIC"/>
    <property type="match status" value="1"/>
</dbReference>
<dbReference type="GO" id="GO:0005525">
    <property type="term" value="F:GTP binding"/>
    <property type="evidence" value="ECO:0007669"/>
    <property type="project" value="UniProtKB-KW"/>
</dbReference>
<feature type="binding site" evidence="15">
    <location>
        <begin position="129"/>
        <end position="137"/>
    </location>
    <ligand>
        <name>5-phospho-alpha-D-ribose 1-diphosphate</name>
        <dbReference type="ChEBI" id="CHEBI:58017"/>
    </ligand>
</feature>